<comment type="caution">
    <text evidence="1">The sequence shown here is derived from an EMBL/GenBank/DDBJ whole genome shotgun (WGS) entry which is preliminary data.</text>
</comment>
<accession>A0A9Q1EC99</accession>
<protein>
    <submittedName>
        <fullName evidence="1">Uncharacterized protein</fullName>
    </submittedName>
</protein>
<name>A0A9Q1EC99_SYNKA</name>
<dbReference type="OrthoDB" id="10566340at2759"/>
<dbReference type="EMBL" id="JAINUF010000020">
    <property type="protein sequence ID" value="KAJ8336147.1"/>
    <property type="molecule type" value="Genomic_DNA"/>
</dbReference>
<proteinExistence type="predicted"/>
<sequence>MNVSGCGDKIAKPAALYQPAIKWLVEEMQVCESMRARALSHLALASAVSRSPSILRSSTRHNVTAALSLQRKLTFRSFSLSLSLSPATDRDRENGSFGGLWNKKALLFLTRQKKDEIPLDIQRIVILIWIP</sequence>
<evidence type="ECO:0000313" key="1">
    <source>
        <dbReference type="EMBL" id="KAJ8336147.1"/>
    </source>
</evidence>
<dbReference type="Proteomes" id="UP001152622">
    <property type="component" value="Chromosome 20"/>
</dbReference>
<dbReference type="AlphaFoldDB" id="A0A9Q1EC99"/>
<keyword evidence="2" id="KW-1185">Reference proteome</keyword>
<reference evidence="1" key="1">
    <citation type="journal article" date="2023" name="Science">
        <title>Genome structures resolve the early diversification of teleost fishes.</title>
        <authorList>
            <person name="Parey E."/>
            <person name="Louis A."/>
            <person name="Montfort J."/>
            <person name="Bouchez O."/>
            <person name="Roques C."/>
            <person name="Iampietro C."/>
            <person name="Lluch J."/>
            <person name="Castinel A."/>
            <person name="Donnadieu C."/>
            <person name="Desvignes T."/>
            <person name="Floi Bucao C."/>
            <person name="Jouanno E."/>
            <person name="Wen M."/>
            <person name="Mejri S."/>
            <person name="Dirks R."/>
            <person name="Jansen H."/>
            <person name="Henkel C."/>
            <person name="Chen W.J."/>
            <person name="Zahm M."/>
            <person name="Cabau C."/>
            <person name="Klopp C."/>
            <person name="Thompson A.W."/>
            <person name="Robinson-Rechavi M."/>
            <person name="Braasch I."/>
            <person name="Lecointre G."/>
            <person name="Bobe J."/>
            <person name="Postlethwait J.H."/>
            <person name="Berthelot C."/>
            <person name="Roest Crollius H."/>
            <person name="Guiguen Y."/>
        </authorList>
    </citation>
    <scope>NUCLEOTIDE SEQUENCE</scope>
    <source>
        <strain evidence="1">WJC10195</strain>
    </source>
</reference>
<gene>
    <name evidence="1" type="ORF">SKAU_G00394900</name>
</gene>
<organism evidence="1 2">
    <name type="scientific">Synaphobranchus kaupii</name>
    <name type="common">Kaup's arrowtooth eel</name>
    <dbReference type="NCBI Taxonomy" id="118154"/>
    <lineage>
        <taxon>Eukaryota</taxon>
        <taxon>Metazoa</taxon>
        <taxon>Chordata</taxon>
        <taxon>Craniata</taxon>
        <taxon>Vertebrata</taxon>
        <taxon>Euteleostomi</taxon>
        <taxon>Actinopterygii</taxon>
        <taxon>Neopterygii</taxon>
        <taxon>Teleostei</taxon>
        <taxon>Anguilliformes</taxon>
        <taxon>Synaphobranchidae</taxon>
        <taxon>Synaphobranchus</taxon>
    </lineage>
</organism>
<evidence type="ECO:0000313" key="2">
    <source>
        <dbReference type="Proteomes" id="UP001152622"/>
    </source>
</evidence>